<keyword evidence="1 6" id="KW-0597">Phosphoprotein</keyword>
<dbReference type="PROSITE" id="PS50110">
    <property type="entry name" value="RESPONSE_REGULATORY"/>
    <property type="match status" value="1"/>
</dbReference>
<comment type="caution">
    <text evidence="10">The sequence shown here is derived from an EMBL/GenBank/DDBJ whole genome shotgun (WGS) entry which is preliminary data.</text>
</comment>
<dbReference type="InterPro" id="IPR039420">
    <property type="entry name" value="WalR-like"/>
</dbReference>
<dbReference type="Gene3D" id="3.40.50.2300">
    <property type="match status" value="1"/>
</dbReference>
<keyword evidence="11" id="KW-1185">Reference proteome</keyword>
<feature type="domain" description="Response regulatory" evidence="8">
    <location>
        <begin position="6"/>
        <end position="119"/>
    </location>
</feature>
<dbReference type="InterPro" id="IPR001867">
    <property type="entry name" value="OmpR/PhoB-type_DNA-bd"/>
</dbReference>
<evidence type="ECO:0000256" key="4">
    <source>
        <dbReference type="ARBA" id="ARBA00023125"/>
    </source>
</evidence>
<dbReference type="Pfam" id="PF00072">
    <property type="entry name" value="Response_reg"/>
    <property type="match status" value="1"/>
</dbReference>
<feature type="modified residue" description="4-aspartylphosphate" evidence="6">
    <location>
        <position position="55"/>
    </location>
</feature>
<dbReference type="PANTHER" id="PTHR48111:SF4">
    <property type="entry name" value="DNA-BINDING DUAL TRANSCRIPTIONAL REGULATOR OMPR"/>
    <property type="match status" value="1"/>
</dbReference>
<gene>
    <name evidence="10" type="ORF">RM552_09100</name>
</gene>
<dbReference type="EMBL" id="JAVRHX010000002">
    <property type="protein sequence ID" value="MDT0594996.1"/>
    <property type="molecule type" value="Genomic_DNA"/>
</dbReference>
<dbReference type="InterPro" id="IPR036388">
    <property type="entry name" value="WH-like_DNA-bd_sf"/>
</dbReference>
<evidence type="ECO:0000256" key="5">
    <source>
        <dbReference type="ARBA" id="ARBA00023163"/>
    </source>
</evidence>
<dbReference type="RefSeq" id="WP_311368515.1">
    <property type="nucleotide sequence ID" value="NZ_JAVRHX010000002.1"/>
</dbReference>
<evidence type="ECO:0000313" key="10">
    <source>
        <dbReference type="EMBL" id="MDT0594996.1"/>
    </source>
</evidence>
<dbReference type="Pfam" id="PF00486">
    <property type="entry name" value="Trans_reg_C"/>
    <property type="match status" value="1"/>
</dbReference>
<evidence type="ECO:0000256" key="1">
    <source>
        <dbReference type="ARBA" id="ARBA00022553"/>
    </source>
</evidence>
<dbReference type="SUPFAM" id="SSF46894">
    <property type="entry name" value="C-terminal effector domain of the bipartite response regulators"/>
    <property type="match status" value="1"/>
</dbReference>
<dbReference type="Gene3D" id="6.10.250.690">
    <property type="match status" value="1"/>
</dbReference>
<keyword evidence="2" id="KW-0902">Two-component regulatory system</keyword>
<evidence type="ECO:0000256" key="6">
    <source>
        <dbReference type="PROSITE-ProRule" id="PRU00169"/>
    </source>
</evidence>
<sequence>METSKKILVVEDEVKIANLLNDFLSASNFEVKMLHDGASVIEAIEELEPDFVILDVMLPNKDGLTLCKEIRTFSNVPIMMLTARVDEIDRLMGLGLGADDYVCKPFSVREVVARVNAILKRTQSLDTNTEELHYKGLVLDAQKYSCFVNQKAIELTPVEFRLLQTLLAKPGNVFSREKLMENSYTDSRIVSNRTIDSHMKNLRSKINQQLASEDELIHTIYGVGYKIE</sequence>
<keyword evidence="4 7" id="KW-0238">DNA-binding</keyword>
<evidence type="ECO:0000259" key="9">
    <source>
        <dbReference type="PROSITE" id="PS51755"/>
    </source>
</evidence>
<dbReference type="CDD" id="cd00383">
    <property type="entry name" value="trans_reg_C"/>
    <property type="match status" value="1"/>
</dbReference>
<dbReference type="InterPro" id="IPR011006">
    <property type="entry name" value="CheY-like_superfamily"/>
</dbReference>
<reference evidence="10 11" key="1">
    <citation type="submission" date="2023-09" db="EMBL/GenBank/DDBJ databases">
        <authorList>
            <person name="Rey-Velasco X."/>
        </authorList>
    </citation>
    <scope>NUCLEOTIDE SEQUENCE [LARGE SCALE GENOMIC DNA]</scope>
    <source>
        <strain evidence="10 11">P117</strain>
    </source>
</reference>
<dbReference type="InterPro" id="IPR001789">
    <property type="entry name" value="Sig_transdc_resp-reg_receiver"/>
</dbReference>
<feature type="domain" description="OmpR/PhoB-type" evidence="9">
    <location>
        <begin position="129"/>
        <end position="228"/>
    </location>
</feature>
<feature type="DNA-binding region" description="OmpR/PhoB-type" evidence="7">
    <location>
        <begin position="129"/>
        <end position="228"/>
    </location>
</feature>
<evidence type="ECO:0000256" key="2">
    <source>
        <dbReference type="ARBA" id="ARBA00023012"/>
    </source>
</evidence>
<proteinExistence type="predicted"/>
<dbReference type="SUPFAM" id="SSF52172">
    <property type="entry name" value="CheY-like"/>
    <property type="match status" value="1"/>
</dbReference>
<keyword evidence="5" id="KW-0804">Transcription</keyword>
<dbReference type="PANTHER" id="PTHR48111">
    <property type="entry name" value="REGULATOR OF RPOS"/>
    <property type="match status" value="1"/>
</dbReference>
<dbReference type="SMART" id="SM00448">
    <property type="entry name" value="REC"/>
    <property type="match status" value="1"/>
</dbReference>
<evidence type="ECO:0000256" key="7">
    <source>
        <dbReference type="PROSITE-ProRule" id="PRU01091"/>
    </source>
</evidence>
<protein>
    <submittedName>
        <fullName evidence="10">Response regulator</fullName>
    </submittedName>
</protein>
<keyword evidence="3" id="KW-0805">Transcription regulation</keyword>
<dbReference type="PROSITE" id="PS51755">
    <property type="entry name" value="OMPR_PHOB"/>
    <property type="match status" value="1"/>
</dbReference>
<accession>A0ABU2ZRH4</accession>
<dbReference type="Proteomes" id="UP001253545">
    <property type="component" value="Unassembled WGS sequence"/>
</dbReference>
<evidence type="ECO:0000259" key="8">
    <source>
        <dbReference type="PROSITE" id="PS50110"/>
    </source>
</evidence>
<organism evidence="10 11">
    <name type="scientific">Glaciecola petra</name>
    <dbReference type="NCBI Taxonomy" id="3075602"/>
    <lineage>
        <taxon>Bacteria</taxon>
        <taxon>Pseudomonadati</taxon>
        <taxon>Pseudomonadota</taxon>
        <taxon>Gammaproteobacteria</taxon>
        <taxon>Alteromonadales</taxon>
        <taxon>Alteromonadaceae</taxon>
        <taxon>Glaciecola</taxon>
    </lineage>
</organism>
<dbReference type="InterPro" id="IPR016032">
    <property type="entry name" value="Sig_transdc_resp-reg_C-effctor"/>
</dbReference>
<dbReference type="SMART" id="SM00862">
    <property type="entry name" value="Trans_reg_C"/>
    <property type="match status" value="1"/>
</dbReference>
<dbReference type="Gene3D" id="1.10.10.10">
    <property type="entry name" value="Winged helix-like DNA-binding domain superfamily/Winged helix DNA-binding domain"/>
    <property type="match status" value="1"/>
</dbReference>
<evidence type="ECO:0000313" key="11">
    <source>
        <dbReference type="Proteomes" id="UP001253545"/>
    </source>
</evidence>
<name>A0ABU2ZRH4_9ALTE</name>
<evidence type="ECO:0000256" key="3">
    <source>
        <dbReference type="ARBA" id="ARBA00023015"/>
    </source>
</evidence>